<reference evidence="2 3" key="1">
    <citation type="submission" date="2019-12" db="EMBL/GenBank/DDBJ databases">
        <title>Draft genome sequence of the ascomycete Xylaria multiplex DSM 110363.</title>
        <authorList>
            <person name="Buettner E."/>
            <person name="Kellner H."/>
        </authorList>
    </citation>
    <scope>NUCLEOTIDE SEQUENCE [LARGE SCALE GENOMIC DNA]</scope>
    <source>
        <strain evidence="2 3">DSM 110363</strain>
    </source>
</reference>
<name>A0A7C8ITI0_9PEZI</name>
<dbReference type="AlphaFoldDB" id="A0A7C8ITI0"/>
<keyword evidence="1" id="KW-0732">Signal</keyword>
<dbReference type="Proteomes" id="UP000481858">
    <property type="component" value="Unassembled WGS sequence"/>
</dbReference>
<accession>A0A7C8ITI0</accession>
<dbReference type="InParanoid" id="A0A7C8ITI0"/>
<protein>
    <submittedName>
        <fullName evidence="2">Uncharacterized protein</fullName>
    </submittedName>
</protein>
<dbReference type="EMBL" id="WUBL01000200">
    <property type="protein sequence ID" value="KAF2963499.1"/>
    <property type="molecule type" value="Genomic_DNA"/>
</dbReference>
<gene>
    <name evidence="2" type="ORF">GQX73_g10079</name>
</gene>
<evidence type="ECO:0000313" key="3">
    <source>
        <dbReference type="Proteomes" id="UP000481858"/>
    </source>
</evidence>
<evidence type="ECO:0000256" key="1">
    <source>
        <dbReference type="SAM" id="SignalP"/>
    </source>
</evidence>
<proteinExistence type="predicted"/>
<comment type="caution">
    <text evidence="2">The sequence shown here is derived from an EMBL/GenBank/DDBJ whole genome shotgun (WGS) entry which is preliminary data.</text>
</comment>
<sequence>MRSAIPILSVLTAPLTNAMNAPNPISGTTGLYAPTYMMDTPANWPGGENANITLKCQKPGQTCMRFPQGAPENETISVRVLCVSKKHGDDKEKTLFPVKMNPCPADSRCALVVEEPTPPSVESWLRLEKEDEEEEEVDVSSWMSLDGLLHEVADGIDGVNSTDVGDEGPDIPEKNSKKKLVCIVDEETVVAGSG</sequence>
<evidence type="ECO:0000313" key="2">
    <source>
        <dbReference type="EMBL" id="KAF2963499.1"/>
    </source>
</evidence>
<dbReference type="OrthoDB" id="4760968at2759"/>
<keyword evidence="3" id="KW-1185">Reference proteome</keyword>
<organism evidence="2 3">
    <name type="scientific">Xylaria multiplex</name>
    <dbReference type="NCBI Taxonomy" id="323545"/>
    <lineage>
        <taxon>Eukaryota</taxon>
        <taxon>Fungi</taxon>
        <taxon>Dikarya</taxon>
        <taxon>Ascomycota</taxon>
        <taxon>Pezizomycotina</taxon>
        <taxon>Sordariomycetes</taxon>
        <taxon>Xylariomycetidae</taxon>
        <taxon>Xylariales</taxon>
        <taxon>Xylariaceae</taxon>
        <taxon>Xylaria</taxon>
    </lineage>
</organism>
<feature type="signal peptide" evidence="1">
    <location>
        <begin position="1"/>
        <end position="18"/>
    </location>
</feature>
<feature type="chain" id="PRO_5028932718" evidence="1">
    <location>
        <begin position="19"/>
        <end position="194"/>
    </location>
</feature>